<protein>
    <submittedName>
        <fullName evidence="1">Uncharacterized protein</fullName>
    </submittedName>
</protein>
<organism evidence="1 2">
    <name type="scientific">Elysia crispata</name>
    <name type="common">lettuce slug</name>
    <dbReference type="NCBI Taxonomy" id="231223"/>
    <lineage>
        <taxon>Eukaryota</taxon>
        <taxon>Metazoa</taxon>
        <taxon>Spiralia</taxon>
        <taxon>Lophotrochozoa</taxon>
        <taxon>Mollusca</taxon>
        <taxon>Gastropoda</taxon>
        <taxon>Heterobranchia</taxon>
        <taxon>Euthyneura</taxon>
        <taxon>Panpulmonata</taxon>
        <taxon>Sacoglossa</taxon>
        <taxon>Placobranchoidea</taxon>
        <taxon>Plakobranchidae</taxon>
        <taxon>Elysia</taxon>
    </lineage>
</organism>
<accession>A0AAE1A177</accession>
<evidence type="ECO:0000313" key="2">
    <source>
        <dbReference type="Proteomes" id="UP001283361"/>
    </source>
</evidence>
<gene>
    <name evidence="1" type="ORF">RRG08_052567</name>
</gene>
<name>A0AAE1A177_9GAST</name>
<dbReference type="AlphaFoldDB" id="A0AAE1A177"/>
<sequence length="72" mass="8011">MLVKVICSNISWEPIWSVAAYDVVIIGINLELNLLSQLFLLEQNGLSPLMTLSSTMEIEKAIGCCRTRQNVS</sequence>
<dbReference type="EMBL" id="JAWDGP010002843">
    <property type="protein sequence ID" value="KAK3779345.1"/>
    <property type="molecule type" value="Genomic_DNA"/>
</dbReference>
<comment type="caution">
    <text evidence="1">The sequence shown here is derived from an EMBL/GenBank/DDBJ whole genome shotgun (WGS) entry which is preliminary data.</text>
</comment>
<reference evidence="1" key="1">
    <citation type="journal article" date="2023" name="G3 (Bethesda)">
        <title>A reference genome for the long-term kleptoplast-retaining sea slug Elysia crispata morphotype clarki.</title>
        <authorList>
            <person name="Eastman K.E."/>
            <person name="Pendleton A.L."/>
            <person name="Shaikh M.A."/>
            <person name="Suttiyut T."/>
            <person name="Ogas R."/>
            <person name="Tomko P."/>
            <person name="Gavelis G."/>
            <person name="Widhalm J.R."/>
            <person name="Wisecaver J.H."/>
        </authorList>
    </citation>
    <scope>NUCLEOTIDE SEQUENCE</scope>
    <source>
        <strain evidence="1">ECLA1</strain>
    </source>
</reference>
<dbReference type="Proteomes" id="UP001283361">
    <property type="component" value="Unassembled WGS sequence"/>
</dbReference>
<proteinExistence type="predicted"/>
<keyword evidence="2" id="KW-1185">Reference proteome</keyword>
<evidence type="ECO:0000313" key="1">
    <source>
        <dbReference type="EMBL" id="KAK3779345.1"/>
    </source>
</evidence>